<feature type="region of interest" description="Disordered" evidence="4">
    <location>
        <begin position="281"/>
        <end position="325"/>
    </location>
</feature>
<keyword evidence="3" id="KW-0539">Nucleus</keyword>
<dbReference type="InterPro" id="IPR019163">
    <property type="entry name" value="THO_Thoc5"/>
</dbReference>
<comment type="similarity">
    <text evidence="2">Belongs to the THOC5 family.</text>
</comment>
<dbReference type="Pfam" id="PF09766">
    <property type="entry name" value="FmiP_Thoc5"/>
    <property type="match status" value="1"/>
</dbReference>
<evidence type="ECO:0000256" key="1">
    <source>
        <dbReference type="ARBA" id="ARBA00004123"/>
    </source>
</evidence>
<evidence type="ECO:0000256" key="2">
    <source>
        <dbReference type="ARBA" id="ARBA00008044"/>
    </source>
</evidence>
<protein>
    <recommendedName>
        <fullName evidence="6">THO complex subunit 5B</fullName>
    </recommendedName>
</protein>
<comment type="subcellular location">
    <subcellularLocation>
        <location evidence="1">Nucleus</location>
    </subcellularLocation>
</comment>
<dbReference type="GO" id="GO:0003729">
    <property type="term" value="F:mRNA binding"/>
    <property type="evidence" value="ECO:0007669"/>
    <property type="project" value="TreeGrafter"/>
</dbReference>
<dbReference type="PANTHER" id="PTHR13375">
    <property type="entry name" value="FMS INTERACTING PROTEIN"/>
    <property type="match status" value="1"/>
</dbReference>
<proteinExistence type="inferred from homology"/>
<dbReference type="EMBL" id="GGEC01023605">
    <property type="protein sequence ID" value="MBX04089.1"/>
    <property type="molecule type" value="Transcribed_RNA"/>
</dbReference>
<dbReference type="AlphaFoldDB" id="A0A2P2KEE1"/>
<evidence type="ECO:0000256" key="3">
    <source>
        <dbReference type="ARBA" id="ARBA00023242"/>
    </source>
</evidence>
<accession>A0A2P2KEE1</accession>
<sequence>MEDGEIVEGMAMEEDVRLSNEPPKMEKSPYETLGESKASVEEIVAQILSIKKQGNSKSKLRELVTQMFLNLISLRQANRSILLEEDKVKAETEKVKAPVDFTTLQLHNLMYEKSHYFKAIKACRDFKSKYPDIELVPEEEFSRDAPDHIKGPLLSDDSSHNLMLKRLNYELHQRKELCKLQEKLEQRKKSLLETIANRKKFLSSLPYHLKSLKKASLPVQNQLGVLHTKKLKQQTSAELLPPPLYVIYSQLLAQKEAFGENIDLEMVGSLKDARAFARQQANKETGISTDVEPNRLEDDAPDEEDDGQIRRKRPKRAPNKDALDQSGIYQSHPLQIILRVFDDEDSDPKSAKLITLKFEFLLKLNVVCVGVEGSHEGPENNILCNLFPDDTGVELPHESSKLLVGNAFAFDERRTSRPFKWAQHLAGIDFLPDIAPLLSGHETPTVEAAKSELLPGLTMYRQQNRVQTILQRIRSRTTAQLALTEQLDSLGKLKWPSLNCKSVPWALHSPLCYLHSWSPAGPCPSQPSAEPVSDTDQVAKAIDVDMDGRHGISKEESEGAREDGELPSLVPVASVANDFKLQPPSKVSNVEHSRDLALISKIMISPVNKMKSQSFKKYDEDSDLLLDIDSDHDELANVEPDVENAIYFQSSEMAKNLWVDYGAKDYSIVLTRKMDSDEKIVKMEAKIKISMEYPLRPPLLAVRLYSSSKNEDETDSSECYNELRAMEAQVNLHILKMLPLSQRNYILAHQVCCLAMLFDYHMNDNSPCEKSTSIVDVGLCKPASGGLLARSFRGRDHRKMIPWKDMGYTFG</sequence>
<organism evidence="5">
    <name type="scientific">Rhizophora mucronata</name>
    <name type="common">Asiatic mangrove</name>
    <dbReference type="NCBI Taxonomy" id="61149"/>
    <lineage>
        <taxon>Eukaryota</taxon>
        <taxon>Viridiplantae</taxon>
        <taxon>Streptophyta</taxon>
        <taxon>Embryophyta</taxon>
        <taxon>Tracheophyta</taxon>
        <taxon>Spermatophyta</taxon>
        <taxon>Magnoliopsida</taxon>
        <taxon>eudicotyledons</taxon>
        <taxon>Gunneridae</taxon>
        <taxon>Pentapetalae</taxon>
        <taxon>rosids</taxon>
        <taxon>fabids</taxon>
        <taxon>Malpighiales</taxon>
        <taxon>Rhizophoraceae</taxon>
        <taxon>Rhizophora</taxon>
    </lineage>
</organism>
<evidence type="ECO:0008006" key="6">
    <source>
        <dbReference type="Google" id="ProtNLM"/>
    </source>
</evidence>
<feature type="region of interest" description="Disordered" evidence="4">
    <location>
        <begin position="1"/>
        <end position="32"/>
    </location>
</feature>
<evidence type="ECO:0000256" key="4">
    <source>
        <dbReference type="SAM" id="MobiDB-lite"/>
    </source>
</evidence>
<name>A0A2P2KEE1_RHIMU</name>
<dbReference type="PANTHER" id="PTHR13375:SF3">
    <property type="entry name" value="THO COMPLEX SUBUNIT 5 HOMOLOG"/>
    <property type="match status" value="1"/>
</dbReference>
<reference evidence="5" key="1">
    <citation type="submission" date="2018-02" db="EMBL/GenBank/DDBJ databases">
        <title>Rhizophora mucronata_Transcriptome.</title>
        <authorList>
            <person name="Meera S.P."/>
            <person name="Sreeshan A."/>
            <person name="Augustine A."/>
        </authorList>
    </citation>
    <scope>NUCLEOTIDE SEQUENCE</scope>
    <source>
        <tissue evidence="5">Leaf</tissue>
    </source>
</reference>
<evidence type="ECO:0000313" key="5">
    <source>
        <dbReference type="EMBL" id="MBX04089.1"/>
    </source>
</evidence>
<feature type="compositionally biased region" description="Basic and acidic residues" evidence="4">
    <location>
        <begin position="14"/>
        <end position="29"/>
    </location>
</feature>
<dbReference type="GO" id="GO:0000445">
    <property type="term" value="C:THO complex part of transcription export complex"/>
    <property type="evidence" value="ECO:0007669"/>
    <property type="project" value="TreeGrafter"/>
</dbReference>
<dbReference type="GO" id="GO:0006406">
    <property type="term" value="P:mRNA export from nucleus"/>
    <property type="evidence" value="ECO:0007669"/>
    <property type="project" value="TreeGrafter"/>
</dbReference>